<dbReference type="STRING" id="644282.Deba_0551"/>
<dbReference type="eggNOG" id="ENOG5033I5Z">
    <property type="taxonomic scope" value="Bacteria"/>
</dbReference>
<dbReference type="OrthoDB" id="5460567at2"/>
<name>E1QED7_DESB2</name>
<gene>
    <name evidence="2" type="ordered locus">Deba_0551</name>
</gene>
<proteinExistence type="predicted"/>
<evidence type="ECO:0000256" key="1">
    <source>
        <dbReference type="SAM" id="Phobius"/>
    </source>
</evidence>
<evidence type="ECO:0000313" key="2">
    <source>
        <dbReference type="EMBL" id="ADK83923.1"/>
    </source>
</evidence>
<evidence type="ECO:0000313" key="3">
    <source>
        <dbReference type="Proteomes" id="UP000009047"/>
    </source>
</evidence>
<dbReference type="AlphaFoldDB" id="E1QED7"/>
<reference evidence="2 3" key="1">
    <citation type="journal article" date="2010" name="Stand. Genomic Sci.">
        <title>Complete genome sequence of Desulfarculus baarsii type strain (2st14).</title>
        <authorList>
            <person name="Sun H."/>
            <person name="Spring S."/>
            <person name="Lapidus A."/>
            <person name="Davenport K."/>
            <person name="Del Rio T.G."/>
            <person name="Tice H."/>
            <person name="Nolan M."/>
            <person name="Copeland A."/>
            <person name="Cheng J.F."/>
            <person name="Lucas S."/>
            <person name="Tapia R."/>
            <person name="Goodwin L."/>
            <person name="Pitluck S."/>
            <person name="Ivanova N."/>
            <person name="Pagani I."/>
            <person name="Mavromatis K."/>
            <person name="Ovchinnikova G."/>
            <person name="Pati A."/>
            <person name="Chen A."/>
            <person name="Palaniappan K."/>
            <person name="Hauser L."/>
            <person name="Chang Y.J."/>
            <person name="Jeffries C.D."/>
            <person name="Detter J.C."/>
            <person name="Han C."/>
            <person name="Rohde M."/>
            <person name="Brambilla E."/>
            <person name="Goker M."/>
            <person name="Woyke T."/>
            <person name="Bristow J."/>
            <person name="Eisen J.A."/>
            <person name="Markowitz V."/>
            <person name="Hugenholtz P."/>
            <person name="Kyrpides N.C."/>
            <person name="Klenk H.P."/>
            <person name="Land M."/>
        </authorList>
    </citation>
    <scope>NUCLEOTIDE SEQUENCE [LARGE SCALE GENOMIC DNA]</scope>
    <source>
        <strain evidence="3">ATCC 33931 / DSM 2075 / LMG 7858 / VKM B-1802 / 2st14</strain>
    </source>
</reference>
<sequence>MGRQNNALARKRSLAKLGMSLSLGALVVTAFAGGKRAKNWHILAGGALVGFSAWHHALYGKPGRS</sequence>
<organism evidence="2 3">
    <name type="scientific">Desulfarculus baarsii (strain ATCC 33931 / DSM 2075 / LMG 7858 / VKM B-1802 / 2st14)</name>
    <dbReference type="NCBI Taxonomy" id="644282"/>
    <lineage>
        <taxon>Bacteria</taxon>
        <taxon>Pseudomonadati</taxon>
        <taxon>Thermodesulfobacteriota</taxon>
        <taxon>Desulfarculia</taxon>
        <taxon>Desulfarculales</taxon>
        <taxon>Desulfarculaceae</taxon>
        <taxon>Desulfarculus</taxon>
    </lineage>
</organism>
<keyword evidence="1" id="KW-1133">Transmembrane helix</keyword>
<dbReference type="Proteomes" id="UP000009047">
    <property type="component" value="Chromosome"/>
</dbReference>
<protein>
    <recommendedName>
        <fullName evidence="4">Transmembrane protein</fullName>
    </recommendedName>
</protein>
<dbReference type="HOGENOM" id="CLU_188211_1_0_7"/>
<evidence type="ECO:0008006" key="4">
    <source>
        <dbReference type="Google" id="ProtNLM"/>
    </source>
</evidence>
<keyword evidence="1" id="KW-0812">Transmembrane</keyword>
<keyword evidence="3" id="KW-1185">Reference proteome</keyword>
<dbReference type="KEGG" id="dbr:Deba_0551"/>
<keyword evidence="1" id="KW-0472">Membrane</keyword>
<accession>E1QED7</accession>
<dbReference type="EMBL" id="CP002085">
    <property type="protein sequence ID" value="ADK83923.1"/>
    <property type="molecule type" value="Genomic_DNA"/>
</dbReference>
<dbReference type="RefSeq" id="WP_013257378.1">
    <property type="nucleotide sequence ID" value="NC_014365.1"/>
</dbReference>
<feature type="transmembrane region" description="Helical" evidence="1">
    <location>
        <begin position="42"/>
        <end position="59"/>
    </location>
</feature>